<keyword evidence="3" id="KW-0540">Nuclease</keyword>
<sequence length="206" mass="23691">MFKNYAEESGGLDLLTILGSTVGIIISMLVIWLLCIFSLYIAYKLERLLMRRDRRDRAKICRHEANIKNAIKFLGEINGLPPAHRMSRLKCDITPYVFEEAVLTGIERSGYPVVRGRRYSGDGGIDGKFTVGKVKYFVQSKRYKSYINPRHVKDFDQLCQRHKVRGVFAHTGRTGYRSKDQFTLSDHIELVSGDKLLRLLDGQIKF</sequence>
<dbReference type="GO" id="GO:0004519">
    <property type="term" value="F:endonuclease activity"/>
    <property type="evidence" value="ECO:0007669"/>
    <property type="project" value="UniProtKB-KW"/>
</dbReference>
<dbReference type="RefSeq" id="WP_014611583.1">
    <property type="nucleotide sequence ID" value="NZ_CP091834.1"/>
</dbReference>
<protein>
    <submittedName>
        <fullName evidence="3">Restriction endonuclease</fullName>
    </submittedName>
</protein>
<keyword evidence="3" id="KW-0255">Endonuclease</keyword>
<dbReference type="Pfam" id="PF04471">
    <property type="entry name" value="Mrr_cat"/>
    <property type="match status" value="1"/>
</dbReference>
<dbReference type="InterPro" id="IPR007560">
    <property type="entry name" value="Restrct_endonuc_IV_Mrr"/>
</dbReference>
<dbReference type="InterPro" id="IPR011856">
    <property type="entry name" value="tRNA_endonuc-like_dom_sf"/>
</dbReference>
<evidence type="ECO:0000259" key="2">
    <source>
        <dbReference type="Pfam" id="PF04471"/>
    </source>
</evidence>
<dbReference type="SUPFAM" id="SSF52980">
    <property type="entry name" value="Restriction endonuclease-like"/>
    <property type="match status" value="1"/>
</dbReference>
<dbReference type="GO" id="GO:0003677">
    <property type="term" value="F:DNA binding"/>
    <property type="evidence" value="ECO:0007669"/>
    <property type="project" value="InterPro"/>
</dbReference>
<dbReference type="EMBL" id="JASGOQ010000003">
    <property type="protein sequence ID" value="MDV5393280.1"/>
    <property type="molecule type" value="Genomic_DNA"/>
</dbReference>
<keyword evidence="1" id="KW-0812">Transmembrane</keyword>
<dbReference type="Gene3D" id="3.40.1350.10">
    <property type="match status" value="1"/>
</dbReference>
<proteinExistence type="predicted"/>
<keyword evidence="3" id="KW-0378">Hydrolase</keyword>
<comment type="caution">
    <text evidence="3">The sequence shown here is derived from an EMBL/GenBank/DDBJ whole genome shotgun (WGS) entry which is preliminary data.</text>
</comment>
<accession>A0AAE4TQJ3</accession>
<evidence type="ECO:0000313" key="3">
    <source>
        <dbReference type="EMBL" id="MDV5393280.1"/>
    </source>
</evidence>
<evidence type="ECO:0000313" key="4">
    <source>
        <dbReference type="Proteomes" id="UP001187859"/>
    </source>
</evidence>
<reference evidence="3" key="1">
    <citation type="submission" date="2023-05" db="EMBL/GenBank/DDBJ databases">
        <title>Colonisation of extended spectrum b-lactamase- and carbapenemase-producing bacteria on hospital surfaces from low- and middle-income countries.</title>
        <authorList>
            <person name="Nieto-Rosado M."/>
            <person name="Sands K."/>
            <person name="Iregbu K."/>
            <person name="Zahra R."/>
            <person name="Mazarati J.B."/>
            <person name="Mehtar S."/>
            <person name="Barnards-Group B."/>
            <person name="Walsh T.R."/>
        </authorList>
    </citation>
    <scope>NUCLEOTIDE SEQUENCE</scope>
    <source>
        <strain evidence="3">PP-E493</strain>
    </source>
</reference>
<dbReference type="Proteomes" id="UP001187859">
    <property type="component" value="Unassembled WGS sequence"/>
</dbReference>
<organism evidence="3 4">
    <name type="scientific">Shewanella xiamenensis</name>
    <dbReference type="NCBI Taxonomy" id="332186"/>
    <lineage>
        <taxon>Bacteria</taxon>
        <taxon>Pseudomonadati</taxon>
        <taxon>Pseudomonadota</taxon>
        <taxon>Gammaproteobacteria</taxon>
        <taxon>Alteromonadales</taxon>
        <taxon>Shewanellaceae</taxon>
        <taxon>Shewanella</taxon>
    </lineage>
</organism>
<evidence type="ECO:0000256" key="1">
    <source>
        <dbReference type="SAM" id="Phobius"/>
    </source>
</evidence>
<feature type="domain" description="Restriction endonuclease type IV Mrr" evidence="2">
    <location>
        <begin position="93"/>
        <end position="200"/>
    </location>
</feature>
<name>A0AAE4TQJ3_9GAMM</name>
<dbReference type="GO" id="GO:0009307">
    <property type="term" value="P:DNA restriction-modification system"/>
    <property type="evidence" value="ECO:0007669"/>
    <property type="project" value="InterPro"/>
</dbReference>
<dbReference type="InterPro" id="IPR011335">
    <property type="entry name" value="Restrct_endonuc-II-like"/>
</dbReference>
<dbReference type="AlphaFoldDB" id="A0AAE4TQJ3"/>
<keyword evidence="1" id="KW-1133">Transmembrane helix</keyword>
<keyword evidence="1" id="KW-0472">Membrane</keyword>
<gene>
    <name evidence="3" type="ORF">QM089_24140</name>
</gene>
<feature type="transmembrane region" description="Helical" evidence="1">
    <location>
        <begin position="20"/>
        <end position="43"/>
    </location>
</feature>